<reference evidence="18 19" key="1">
    <citation type="submission" date="2015-12" db="EMBL/GenBank/DDBJ databases">
        <title>Dictyostelia acquired genes for synthesis and detection of signals that induce cell-type specialization by lateral gene transfer from prokaryotes.</title>
        <authorList>
            <person name="Gloeckner G."/>
            <person name="Schaap P."/>
        </authorList>
    </citation>
    <scope>NUCLEOTIDE SEQUENCE [LARGE SCALE GENOMIC DNA]</scope>
    <source>
        <strain evidence="18 19">TK</strain>
    </source>
</reference>
<sequence length="912" mass="106050">METGSEDRKRKEVPGGNDNDGKGSSNKRVLSSSEASVQLNNTLEPKDQNLLLFQNRAMKVRVEEQKLELNDRDRKIGDLNSKIHNYDETVSYLCRTWDQLNDGLNLLLLRVNFENEMEELLPKNLNLKESYQFLSNYISEPQSLEEGSSSIDQILQQRVQKTQLVFTKISGALEKERNLSNVIFRLLKSQQLQGNDCEKLLKDENDKLSKQNQMFQLVYDRLHVQYKTLSDQSQRFLDQIGTYQSEIKQLKSELERSNDELVLERRRVIKLQDESLRLNVKIPSPVINPNQLNSNQQLQGSTNSLNSSMGGMTPQGTPKTQPEQLVGGPMPMSISRVDEDQLQELSKLAELRLAEARKLREEKANLFKELQQLQIEIKVIPEDRILQSMQYQVLRQRMQIITEELDIHRQQCQKLQNELTQATISRRIDREQIESFENTRRQNLERRLSQLEVEIIELKSEKEKLIEMIEQRNPNIPSQEYIQESRILLDAKDKDIQKLTKELEKLKQLKSSSDDKMSVDQPNGNNSNSNNKNIIEVKSLITKLIELTSVNQDLLNNEKKLQQQEHNLFLTLDNVIKNSSENTTELGELQTNDKKLSGELEILKKQFSEIEQLKNKQQLEIQQLNSTFKEKIKDLENSNMSYSNNSNNNNNSGGDDQKQELEALIMEIDSMGKEYEQMQEQNTRLVKQLSEREDTYAQLMAENIKSQQSIRNAKEAQQSMEEKVIRTEEKMKSQNEIMLKLDEKAKLVQNQLSKITEDLHLCTFELEKNKRLVREFNAQAIELRTQLDHTSSLNIELKKKADDSIFALEREIDKAKRLDEEKQSLKKKLEKANIPSNSSTGSSSISPEDEIKIINQRLRCTICNDRQKNTVIAKCFHVFCKECIYSNIDTRKRRCPGCKRPFSENDVHQIYL</sequence>
<dbReference type="AlphaFoldDB" id="A0A151ZGA6"/>
<comment type="catalytic activity">
    <reaction evidence="1 14">
        <text>S-ubiquitinyl-[E2 ubiquitin-conjugating enzyme]-L-cysteine + [acceptor protein]-L-lysine = [E2 ubiquitin-conjugating enzyme]-L-cysteine + N(6)-ubiquitinyl-[acceptor protein]-L-lysine.</text>
        <dbReference type="EC" id="2.3.2.27"/>
    </reaction>
</comment>
<dbReference type="InterPro" id="IPR013956">
    <property type="entry name" value="E3_ubiquit_lig_Bre1"/>
</dbReference>
<feature type="compositionally biased region" description="Low complexity" evidence="16">
    <location>
        <begin position="833"/>
        <end position="846"/>
    </location>
</feature>
<feature type="coiled-coil region" evidence="15">
    <location>
        <begin position="240"/>
        <end position="274"/>
    </location>
</feature>
<comment type="caution">
    <text evidence="18">The sequence shown here is derived from an EMBL/GenBank/DDBJ whole genome shotgun (WGS) entry which is preliminary data.</text>
</comment>
<feature type="region of interest" description="Disordered" evidence="16">
    <location>
        <begin position="509"/>
        <end position="531"/>
    </location>
</feature>
<dbReference type="EMBL" id="LODT01000028">
    <property type="protein sequence ID" value="KYQ93008.1"/>
    <property type="molecule type" value="Genomic_DNA"/>
</dbReference>
<dbReference type="InParanoid" id="A0A151ZGA6"/>
<dbReference type="GO" id="GO:0016567">
    <property type="term" value="P:protein ubiquitination"/>
    <property type="evidence" value="ECO:0007669"/>
    <property type="project" value="UniProtKB-UniRule"/>
</dbReference>
<dbReference type="GO" id="GO:0005634">
    <property type="term" value="C:nucleus"/>
    <property type="evidence" value="ECO:0007669"/>
    <property type="project" value="UniProtKB-SubCell"/>
</dbReference>
<dbReference type="OrthoDB" id="10266039at2759"/>
<keyword evidence="7 13" id="KW-0863">Zinc-finger</keyword>
<evidence type="ECO:0000256" key="3">
    <source>
        <dbReference type="ARBA" id="ARBA00004906"/>
    </source>
</evidence>
<evidence type="ECO:0000313" key="19">
    <source>
        <dbReference type="Proteomes" id="UP000076078"/>
    </source>
</evidence>
<evidence type="ECO:0000259" key="17">
    <source>
        <dbReference type="PROSITE" id="PS50089"/>
    </source>
</evidence>
<evidence type="ECO:0000256" key="7">
    <source>
        <dbReference type="ARBA" id="ARBA00022771"/>
    </source>
</evidence>
<dbReference type="Pfam" id="PF13923">
    <property type="entry name" value="zf-C3HC4_2"/>
    <property type="match status" value="1"/>
</dbReference>
<dbReference type="InterPro" id="IPR013083">
    <property type="entry name" value="Znf_RING/FYVE/PHD"/>
</dbReference>
<keyword evidence="6 14" id="KW-0479">Metal-binding</keyword>
<comment type="subcellular location">
    <subcellularLocation>
        <location evidence="2 14">Nucleus</location>
    </subcellularLocation>
</comment>
<keyword evidence="11 14" id="KW-0175">Coiled coil</keyword>
<dbReference type="GO" id="GO:0033503">
    <property type="term" value="C:HULC complex"/>
    <property type="evidence" value="ECO:0007669"/>
    <property type="project" value="TreeGrafter"/>
</dbReference>
<dbReference type="PROSITE" id="PS50089">
    <property type="entry name" value="ZF_RING_2"/>
    <property type="match status" value="1"/>
</dbReference>
<evidence type="ECO:0000256" key="6">
    <source>
        <dbReference type="ARBA" id="ARBA00022723"/>
    </source>
</evidence>
<feature type="compositionally biased region" description="Low complexity" evidence="16">
    <location>
        <begin position="290"/>
        <end position="308"/>
    </location>
</feature>
<dbReference type="InterPro" id="IPR001841">
    <property type="entry name" value="Znf_RING"/>
</dbReference>
<dbReference type="CDD" id="cd16499">
    <property type="entry name" value="RING-HC_Bre1-like"/>
    <property type="match status" value="1"/>
</dbReference>
<gene>
    <name evidence="18" type="ORF">DLAC_05614</name>
</gene>
<evidence type="ECO:0000256" key="13">
    <source>
        <dbReference type="PROSITE-ProRule" id="PRU00175"/>
    </source>
</evidence>
<dbReference type="UniPathway" id="UPA00143"/>
<organism evidence="18 19">
    <name type="scientific">Tieghemostelium lacteum</name>
    <name type="common">Slime mold</name>
    <name type="synonym">Dictyostelium lacteum</name>
    <dbReference type="NCBI Taxonomy" id="361077"/>
    <lineage>
        <taxon>Eukaryota</taxon>
        <taxon>Amoebozoa</taxon>
        <taxon>Evosea</taxon>
        <taxon>Eumycetozoa</taxon>
        <taxon>Dictyostelia</taxon>
        <taxon>Dictyosteliales</taxon>
        <taxon>Raperosteliaceae</taxon>
        <taxon>Tieghemostelium</taxon>
    </lineage>
</organism>
<evidence type="ECO:0000256" key="9">
    <source>
        <dbReference type="ARBA" id="ARBA00022833"/>
    </source>
</evidence>
<evidence type="ECO:0000256" key="12">
    <source>
        <dbReference type="ARBA" id="ARBA00023242"/>
    </source>
</evidence>
<protein>
    <recommendedName>
        <fullName evidence="14">E3 ubiquitin protein ligase</fullName>
        <ecNumber evidence="14">2.3.2.27</ecNumber>
    </recommendedName>
</protein>
<accession>A0A151ZGA6</accession>
<dbReference type="Proteomes" id="UP000076078">
    <property type="component" value="Unassembled WGS sequence"/>
</dbReference>
<keyword evidence="8 14" id="KW-0833">Ubl conjugation pathway</keyword>
<evidence type="ECO:0000256" key="10">
    <source>
        <dbReference type="ARBA" id="ARBA00022853"/>
    </source>
</evidence>
<feature type="domain" description="RING-type" evidence="17">
    <location>
        <begin position="860"/>
        <end position="899"/>
    </location>
</feature>
<evidence type="ECO:0000256" key="15">
    <source>
        <dbReference type="SAM" id="Coils"/>
    </source>
</evidence>
<feature type="compositionally biased region" description="Basic and acidic residues" evidence="16">
    <location>
        <begin position="509"/>
        <end position="518"/>
    </location>
</feature>
<dbReference type="OMA" id="YSNIDTR"/>
<dbReference type="InterPro" id="IPR017907">
    <property type="entry name" value="Znf_RING_CS"/>
</dbReference>
<evidence type="ECO:0000256" key="16">
    <source>
        <dbReference type="SAM" id="MobiDB-lite"/>
    </source>
</evidence>
<dbReference type="SUPFAM" id="SSF57850">
    <property type="entry name" value="RING/U-box"/>
    <property type="match status" value="1"/>
</dbReference>
<evidence type="ECO:0000256" key="4">
    <source>
        <dbReference type="ARBA" id="ARBA00005555"/>
    </source>
</evidence>
<dbReference type="PANTHER" id="PTHR23163">
    <property type="entry name" value="RING FINGER PROTEIN-RELATED"/>
    <property type="match status" value="1"/>
</dbReference>
<dbReference type="PANTHER" id="PTHR23163:SF0">
    <property type="entry name" value="E3 UBIQUITIN-PROTEIN LIGASE BRE1"/>
    <property type="match status" value="1"/>
</dbReference>
<dbReference type="PROSITE" id="PS00518">
    <property type="entry name" value="ZF_RING_1"/>
    <property type="match status" value="1"/>
</dbReference>
<dbReference type="EC" id="2.3.2.27" evidence="14"/>
<keyword evidence="9 14" id="KW-0862">Zinc</keyword>
<dbReference type="Gene3D" id="3.30.40.10">
    <property type="entry name" value="Zinc/RING finger domain, C3HC4 (zinc finger)"/>
    <property type="match status" value="1"/>
</dbReference>
<feature type="region of interest" description="Disordered" evidence="16">
    <location>
        <begin position="1"/>
        <end position="34"/>
    </location>
</feature>
<evidence type="ECO:0000256" key="11">
    <source>
        <dbReference type="ARBA" id="ARBA00023054"/>
    </source>
</evidence>
<dbReference type="GO" id="GO:0008270">
    <property type="term" value="F:zinc ion binding"/>
    <property type="evidence" value="ECO:0007669"/>
    <property type="project" value="UniProtKB-KW"/>
</dbReference>
<feature type="region of interest" description="Disordered" evidence="16">
    <location>
        <begin position="288"/>
        <end position="325"/>
    </location>
</feature>
<dbReference type="SMART" id="SM00184">
    <property type="entry name" value="RING"/>
    <property type="match status" value="1"/>
</dbReference>
<evidence type="ECO:0000256" key="1">
    <source>
        <dbReference type="ARBA" id="ARBA00000900"/>
    </source>
</evidence>
<evidence type="ECO:0000313" key="18">
    <source>
        <dbReference type="EMBL" id="KYQ93008.1"/>
    </source>
</evidence>
<feature type="compositionally biased region" description="Polar residues" evidence="16">
    <location>
        <begin position="314"/>
        <end position="323"/>
    </location>
</feature>
<keyword evidence="5 14" id="KW-0808">Transferase</keyword>
<feature type="region of interest" description="Disordered" evidence="16">
    <location>
        <begin position="826"/>
        <end position="846"/>
    </location>
</feature>
<evidence type="ECO:0000256" key="5">
    <source>
        <dbReference type="ARBA" id="ARBA00022679"/>
    </source>
</evidence>
<dbReference type="GO" id="GO:0006325">
    <property type="term" value="P:chromatin organization"/>
    <property type="evidence" value="ECO:0007669"/>
    <property type="project" value="UniProtKB-KW"/>
</dbReference>
<keyword evidence="10 14" id="KW-0156">Chromatin regulator</keyword>
<evidence type="ECO:0000256" key="8">
    <source>
        <dbReference type="ARBA" id="ARBA00022786"/>
    </source>
</evidence>
<evidence type="ECO:0000256" key="2">
    <source>
        <dbReference type="ARBA" id="ARBA00004123"/>
    </source>
</evidence>
<dbReference type="STRING" id="361077.A0A151ZGA6"/>
<comment type="similarity">
    <text evidence="4 14">Belongs to the BRE1 family.</text>
</comment>
<feature type="compositionally biased region" description="Basic and acidic residues" evidence="16">
    <location>
        <begin position="1"/>
        <end position="13"/>
    </location>
</feature>
<comment type="pathway">
    <text evidence="3 14">Protein modification; protein ubiquitination.</text>
</comment>
<keyword evidence="19" id="KW-1185">Reference proteome</keyword>
<dbReference type="FunCoup" id="A0A151ZGA6">
    <property type="interactions" value="432"/>
</dbReference>
<keyword evidence="12 14" id="KW-0539">Nucleus</keyword>
<dbReference type="GO" id="GO:0061630">
    <property type="term" value="F:ubiquitin protein ligase activity"/>
    <property type="evidence" value="ECO:0007669"/>
    <property type="project" value="UniProtKB-EC"/>
</dbReference>
<feature type="coiled-coil region" evidence="15">
    <location>
        <begin position="544"/>
        <end position="758"/>
    </location>
</feature>
<name>A0A151ZGA6_TIELA</name>
<proteinExistence type="inferred from homology"/>
<evidence type="ECO:0000256" key="14">
    <source>
        <dbReference type="RuleBase" id="RU365038"/>
    </source>
</evidence>